<dbReference type="Gene3D" id="3.40.50.720">
    <property type="entry name" value="NAD(P)-binding Rossmann-like Domain"/>
    <property type="match status" value="1"/>
</dbReference>
<evidence type="ECO:0000256" key="3">
    <source>
        <dbReference type="PIRSR" id="PIRSR000103-1"/>
    </source>
</evidence>
<dbReference type="InterPro" id="IPR015815">
    <property type="entry name" value="HIBADH-related"/>
</dbReference>
<dbReference type="RefSeq" id="WP_058755341.1">
    <property type="nucleotide sequence ID" value="NZ_LDTB01000019.1"/>
</dbReference>
<dbReference type="InterPro" id="IPR008927">
    <property type="entry name" value="6-PGluconate_DH-like_C_sf"/>
</dbReference>
<protein>
    <submittedName>
        <fullName evidence="6">3-hydroxyisobutyrate dehydrogenase</fullName>
    </submittedName>
</protein>
<evidence type="ECO:0000256" key="1">
    <source>
        <dbReference type="ARBA" id="ARBA00023002"/>
    </source>
</evidence>
<evidence type="ECO:0000256" key="2">
    <source>
        <dbReference type="ARBA" id="ARBA00023027"/>
    </source>
</evidence>
<dbReference type="PIRSF" id="PIRSF000103">
    <property type="entry name" value="HIBADH"/>
    <property type="match status" value="1"/>
</dbReference>
<dbReference type="Pfam" id="PF14833">
    <property type="entry name" value="NAD_binding_11"/>
    <property type="match status" value="1"/>
</dbReference>
<organism evidence="6 7">
    <name type="scientific">Sphingomonas endophytica</name>
    <dbReference type="NCBI Taxonomy" id="869719"/>
    <lineage>
        <taxon>Bacteria</taxon>
        <taxon>Pseudomonadati</taxon>
        <taxon>Pseudomonadota</taxon>
        <taxon>Alphaproteobacteria</taxon>
        <taxon>Sphingomonadales</taxon>
        <taxon>Sphingomonadaceae</taxon>
        <taxon>Sphingomonas</taxon>
    </lineage>
</organism>
<feature type="domain" description="3-hydroxyisobutyrate dehydrogenase-like NAD-binding" evidence="5">
    <location>
        <begin position="166"/>
        <end position="285"/>
    </location>
</feature>
<keyword evidence="1" id="KW-0560">Oxidoreductase</keyword>
<keyword evidence="7" id="KW-1185">Reference proteome</keyword>
<dbReference type="EMBL" id="LDTB01000019">
    <property type="protein sequence ID" value="KTT73557.1"/>
    <property type="molecule type" value="Genomic_DNA"/>
</dbReference>
<dbReference type="SUPFAM" id="SSF51735">
    <property type="entry name" value="NAD(P)-binding Rossmann-fold domains"/>
    <property type="match status" value="1"/>
</dbReference>
<dbReference type="InterPro" id="IPR036291">
    <property type="entry name" value="NAD(P)-bd_dom_sf"/>
</dbReference>
<feature type="domain" description="6-phosphogluconate dehydrogenase NADP-binding" evidence="4">
    <location>
        <begin position="4"/>
        <end position="163"/>
    </location>
</feature>
<dbReference type="GO" id="GO:0050661">
    <property type="term" value="F:NADP binding"/>
    <property type="evidence" value="ECO:0007669"/>
    <property type="project" value="InterPro"/>
</dbReference>
<dbReference type="OrthoDB" id="9812907at2"/>
<gene>
    <name evidence="6" type="ORF">NS334_07435</name>
</gene>
<dbReference type="Pfam" id="PF03446">
    <property type="entry name" value="NAD_binding_2"/>
    <property type="match status" value="1"/>
</dbReference>
<dbReference type="InterPro" id="IPR029154">
    <property type="entry name" value="HIBADH-like_NADP-bd"/>
</dbReference>
<dbReference type="PANTHER" id="PTHR43060:SF15">
    <property type="entry name" value="3-HYDROXYISOBUTYRATE DEHYDROGENASE-LIKE 1, MITOCHONDRIAL-RELATED"/>
    <property type="match status" value="1"/>
</dbReference>
<comment type="caution">
    <text evidence="6">The sequence shown here is derived from an EMBL/GenBank/DDBJ whole genome shotgun (WGS) entry which is preliminary data.</text>
</comment>
<reference evidence="6 7" key="1">
    <citation type="journal article" date="2016" name="Front. Microbiol.">
        <title>Genomic Resource of Rice Seed Associated Bacteria.</title>
        <authorList>
            <person name="Midha S."/>
            <person name="Bansal K."/>
            <person name="Sharma S."/>
            <person name="Kumar N."/>
            <person name="Patil P.P."/>
            <person name="Chaudhry V."/>
            <person name="Patil P.B."/>
        </authorList>
    </citation>
    <scope>NUCLEOTIDE SEQUENCE [LARGE SCALE GENOMIC DNA]</scope>
    <source>
        <strain evidence="6 7">NS334</strain>
    </source>
</reference>
<sequence>MTTKVTILGTGIMGSGMARRLLDRGVSVTVWNRNAARAAPLAAAGATIASTPGEAAARADIVVAMLADDDASRGVWLGESGAFATMRAGAIAVECSTLTHGWIATLATEAATRGIGLIDAPVTGSRAQAAAGELRFLVGGDAATVDGARPVLALLGVETIHLGPSGSGAMLKLLNNFLCGVQVAALAEAVAAIERSGLDPDAAFRVIRTGAPGSPLVNAVGDRMMRRAYEPHFLVPLMAKDLDYAARAMKELGVDSLMAAPARSRFQTAAGQGHDGDDIAAIVEPLR</sequence>
<feature type="active site" evidence="3">
    <location>
        <position position="172"/>
    </location>
</feature>
<dbReference type="PATRIC" id="fig|869719.3.peg.1036"/>
<dbReference type="AlphaFoldDB" id="A0A147I4X6"/>
<dbReference type="GO" id="GO:0051287">
    <property type="term" value="F:NAD binding"/>
    <property type="evidence" value="ECO:0007669"/>
    <property type="project" value="InterPro"/>
</dbReference>
<evidence type="ECO:0000259" key="4">
    <source>
        <dbReference type="Pfam" id="PF03446"/>
    </source>
</evidence>
<name>A0A147I4X6_9SPHN</name>
<proteinExistence type="predicted"/>
<dbReference type="InterPro" id="IPR013328">
    <property type="entry name" value="6PGD_dom2"/>
</dbReference>
<dbReference type="SUPFAM" id="SSF48179">
    <property type="entry name" value="6-phosphogluconate dehydrogenase C-terminal domain-like"/>
    <property type="match status" value="1"/>
</dbReference>
<accession>A0A147I4X6</accession>
<keyword evidence="2" id="KW-0520">NAD</keyword>
<dbReference type="GO" id="GO:0016491">
    <property type="term" value="F:oxidoreductase activity"/>
    <property type="evidence" value="ECO:0007669"/>
    <property type="project" value="UniProtKB-KW"/>
</dbReference>
<dbReference type="PANTHER" id="PTHR43060">
    <property type="entry name" value="3-HYDROXYISOBUTYRATE DEHYDROGENASE-LIKE 1, MITOCHONDRIAL-RELATED"/>
    <property type="match status" value="1"/>
</dbReference>
<evidence type="ECO:0000313" key="7">
    <source>
        <dbReference type="Proteomes" id="UP000074310"/>
    </source>
</evidence>
<evidence type="ECO:0000313" key="6">
    <source>
        <dbReference type="EMBL" id="KTT73557.1"/>
    </source>
</evidence>
<dbReference type="Proteomes" id="UP000074310">
    <property type="component" value="Unassembled WGS sequence"/>
</dbReference>
<dbReference type="Gene3D" id="1.10.1040.10">
    <property type="entry name" value="N-(1-d-carboxylethyl)-l-norvaline Dehydrogenase, domain 2"/>
    <property type="match status" value="1"/>
</dbReference>
<evidence type="ECO:0000259" key="5">
    <source>
        <dbReference type="Pfam" id="PF14833"/>
    </source>
</evidence>
<dbReference type="InterPro" id="IPR006115">
    <property type="entry name" value="6PGDH_NADP-bd"/>
</dbReference>